<keyword evidence="1" id="KW-1133">Transmembrane helix</keyword>
<gene>
    <name evidence="2" type="ORF">KC19_2G243200</name>
</gene>
<protein>
    <submittedName>
        <fullName evidence="2">Uncharacterized protein</fullName>
    </submittedName>
</protein>
<sequence length="108" mass="12393">MNAMAFDVQLHGLLCRCMCVCVCVCVWVVRFRYEDFVRAHVCVGTVSLGGVSKTPAGIPCAVELVWFRHVPVSDFASLVERERERVRRETRLCLLELCGFRISCRRRL</sequence>
<dbReference type="AlphaFoldDB" id="A0A8T0IZN9"/>
<keyword evidence="3" id="KW-1185">Reference proteome</keyword>
<comment type="caution">
    <text evidence="2">The sequence shown here is derived from an EMBL/GenBank/DDBJ whole genome shotgun (WGS) entry which is preliminary data.</text>
</comment>
<accession>A0A8T0IZN9</accession>
<evidence type="ECO:0000313" key="2">
    <source>
        <dbReference type="EMBL" id="KAG0588442.1"/>
    </source>
</evidence>
<feature type="transmembrane region" description="Helical" evidence="1">
    <location>
        <begin position="6"/>
        <end position="29"/>
    </location>
</feature>
<name>A0A8T0IZN9_CERPU</name>
<dbReference type="EMBL" id="CM026422">
    <property type="protein sequence ID" value="KAG0588442.1"/>
    <property type="molecule type" value="Genomic_DNA"/>
</dbReference>
<organism evidence="2 3">
    <name type="scientific">Ceratodon purpureus</name>
    <name type="common">Fire moss</name>
    <name type="synonym">Dicranum purpureum</name>
    <dbReference type="NCBI Taxonomy" id="3225"/>
    <lineage>
        <taxon>Eukaryota</taxon>
        <taxon>Viridiplantae</taxon>
        <taxon>Streptophyta</taxon>
        <taxon>Embryophyta</taxon>
        <taxon>Bryophyta</taxon>
        <taxon>Bryophytina</taxon>
        <taxon>Bryopsida</taxon>
        <taxon>Dicranidae</taxon>
        <taxon>Pseudoditrichales</taxon>
        <taxon>Ditrichaceae</taxon>
        <taxon>Ceratodon</taxon>
    </lineage>
</organism>
<evidence type="ECO:0000313" key="3">
    <source>
        <dbReference type="Proteomes" id="UP000822688"/>
    </source>
</evidence>
<proteinExistence type="predicted"/>
<dbReference type="Proteomes" id="UP000822688">
    <property type="component" value="Chromosome 2"/>
</dbReference>
<evidence type="ECO:0000256" key="1">
    <source>
        <dbReference type="SAM" id="Phobius"/>
    </source>
</evidence>
<keyword evidence="1" id="KW-0472">Membrane</keyword>
<reference evidence="2" key="1">
    <citation type="submission" date="2020-06" db="EMBL/GenBank/DDBJ databases">
        <title>WGS assembly of Ceratodon purpureus strain R40.</title>
        <authorList>
            <person name="Carey S.B."/>
            <person name="Jenkins J."/>
            <person name="Shu S."/>
            <person name="Lovell J.T."/>
            <person name="Sreedasyam A."/>
            <person name="Maumus F."/>
            <person name="Tiley G.P."/>
            <person name="Fernandez-Pozo N."/>
            <person name="Barry K."/>
            <person name="Chen C."/>
            <person name="Wang M."/>
            <person name="Lipzen A."/>
            <person name="Daum C."/>
            <person name="Saski C.A."/>
            <person name="Payton A.C."/>
            <person name="Mcbreen J.C."/>
            <person name="Conrad R.E."/>
            <person name="Kollar L.M."/>
            <person name="Olsson S."/>
            <person name="Huttunen S."/>
            <person name="Landis J.B."/>
            <person name="Wickett N.J."/>
            <person name="Johnson M.G."/>
            <person name="Rensing S.A."/>
            <person name="Grimwood J."/>
            <person name="Schmutz J."/>
            <person name="Mcdaniel S.F."/>
        </authorList>
    </citation>
    <scope>NUCLEOTIDE SEQUENCE</scope>
    <source>
        <strain evidence="2">R40</strain>
    </source>
</reference>
<keyword evidence="1" id="KW-0812">Transmembrane</keyword>